<reference evidence="2 3" key="1">
    <citation type="submission" date="2015-03" db="EMBL/GenBank/DDBJ databases">
        <authorList>
            <consortium name="Pathogen Informatics"/>
        </authorList>
    </citation>
    <scope>NUCLEOTIDE SEQUENCE [LARGE SCALE GENOMIC DNA]</scope>
    <source>
        <strain evidence="2 3">Bir 187</strain>
    </source>
</reference>
<evidence type="ECO:0000313" key="3">
    <source>
        <dbReference type="Proteomes" id="UP000049023"/>
    </source>
</evidence>
<feature type="region of interest" description="Disordered" evidence="1">
    <location>
        <begin position="238"/>
        <end position="285"/>
    </location>
</feature>
<name>A0A0E8BKD3_MYCTX</name>
<evidence type="ECO:0000313" key="2">
    <source>
        <dbReference type="EMBL" id="CKR18040.1"/>
    </source>
</evidence>
<dbReference type="AlphaFoldDB" id="A0A0E8BKD3"/>
<organism evidence="2 3">
    <name type="scientific">Mycobacterium tuberculosis</name>
    <dbReference type="NCBI Taxonomy" id="1773"/>
    <lineage>
        <taxon>Bacteria</taxon>
        <taxon>Bacillati</taxon>
        <taxon>Actinomycetota</taxon>
        <taxon>Actinomycetes</taxon>
        <taxon>Mycobacteriales</taxon>
        <taxon>Mycobacteriaceae</taxon>
        <taxon>Mycobacterium</taxon>
        <taxon>Mycobacterium tuberculosis complex</taxon>
    </lineage>
</organism>
<protein>
    <submittedName>
        <fullName evidence="2">Uncharacterized protein</fullName>
    </submittedName>
</protein>
<dbReference type="EMBL" id="CNFU01000100">
    <property type="protein sequence ID" value="CKR18040.1"/>
    <property type="molecule type" value="Genomic_DNA"/>
</dbReference>
<dbReference type="Proteomes" id="UP000049023">
    <property type="component" value="Unassembled WGS sequence"/>
</dbReference>
<accession>A0A0E8BKD3</accession>
<feature type="region of interest" description="Disordered" evidence="1">
    <location>
        <begin position="17"/>
        <end position="40"/>
    </location>
</feature>
<feature type="compositionally biased region" description="Polar residues" evidence="1">
    <location>
        <begin position="272"/>
        <end position="285"/>
    </location>
</feature>
<evidence type="ECO:0000256" key="1">
    <source>
        <dbReference type="SAM" id="MobiDB-lite"/>
    </source>
</evidence>
<gene>
    <name evidence="2" type="ORF">ERS027661_00743</name>
</gene>
<sequence>MATNPVVDLGYRRRAVGHRGLGGRQPRDRRGPFSGGAPGRGEVARILGLDPLDEQRLGARQRGVITGGEIERTRERVAARQIHRGRRGGLQHPLGMPQFGVDRFGQHRPDPLVRFVAGQLLAARCQHGQLRLAPLVETLAVDETIRAAADFGNDLGADISVGRLDLLDFLLRRAVLVLEQQVQRLDHGGLADLVGAAHHHHSMIGEFDVTVCDAAVIGQGQPVQLHAAPRSASRSNSASAAWASTADSSSPPRAVATSSSTAAAANPPMPRSVNSASTGITARSV</sequence>
<proteinExistence type="predicted"/>
<feature type="compositionally biased region" description="Low complexity" evidence="1">
    <location>
        <begin position="238"/>
        <end position="266"/>
    </location>
</feature>